<feature type="compositionally biased region" description="Acidic residues" evidence="5">
    <location>
        <begin position="329"/>
        <end position="340"/>
    </location>
</feature>
<feature type="region of interest" description="Disordered" evidence="5">
    <location>
        <begin position="421"/>
        <end position="461"/>
    </location>
</feature>
<evidence type="ECO:0000256" key="5">
    <source>
        <dbReference type="SAM" id="MobiDB-lite"/>
    </source>
</evidence>
<name>A0A9W9S2K4_9EURO</name>
<dbReference type="SMART" id="SM01252">
    <property type="entry name" value="KilA-N"/>
    <property type="match status" value="1"/>
</dbReference>
<dbReference type="InterPro" id="IPR037548">
    <property type="entry name" value="Bqt4"/>
</dbReference>
<dbReference type="InterPro" id="IPR018004">
    <property type="entry name" value="KilA/APSES_HTH"/>
</dbReference>
<dbReference type="GO" id="GO:0044820">
    <property type="term" value="P:mitotic telomere tethering at nuclear periphery"/>
    <property type="evidence" value="ECO:0007669"/>
    <property type="project" value="TreeGrafter"/>
</dbReference>
<dbReference type="GO" id="GO:0048315">
    <property type="term" value="P:conidium formation"/>
    <property type="evidence" value="ECO:0007669"/>
    <property type="project" value="UniProtKB-KW"/>
</dbReference>
<gene>
    <name evidence="7" type="ORF">N7496_007004</name>
</gene>
<evidence type="ECO:0000256" key="1">
    <source>
        <dbReference type="ARBA" id="ARBA00019309"/>
    </source>
</evidence>
<dbReference type="PANTHER" id="PTHR38044:SF1">
    <property type="entry name" value="BOUQUET FORMATION PROTEIN 4"/>
    <property type="match status" value="1"/>
</dbReference>
<evidence type="ECO:0000256" key="4">
    <source>
        <dbReference type="ARBA" id="ARBA00031907"/>
    </source>
</evidence>
<dbReference type="InterPro" id="IPR036887">
    <property type="entry name" value="HTH_APSES_sf"/>
</dbReference>
<evidence type="ECO:0000256" key="3">
    <source>
        <dbReference type="ARBA" id="ARBA00023321"/>
    </source>
</evidence>
<dbReference type="InterPro" id="IPR003163">
    <property type="entry name" value="Tscrpt_reg_HTH_APSES-type"/>
</dbReference>
<keyword evidence="8" id="KW-1185">Reference proteome</keyword>
<dbReference type="EMBL" id="JAPZBS010000005">
    <property type="protein sequence ID" value="KAJ5370912.1"/>
    <property type="molecule type" value="Genomic_DNA"/>
</dbReference>
<organism evidence="7 8">
    <name type="scientific">Penicillium cataractarum</name>
    <dbReference type="NCBI Taxonomy" id="2100454"/>
    <lineage>
        <taxon>Eukaryota</taxon>
        <taxon>Fungi</taxon>
        <taxon>Dikarya</taxon>
        <taxon>Ascomycota</taxon>
        <taxon>Pezizomycotina</taxon>
        <taxon>Eurotiomycetes</taxon>
        <taxon>Eurotiomycetidae</taxon>
        <taxon>Eurotiales</taxon>
        <taxon>Aspergillaceae</taxon>
        <taxon>Penicillium</taxon>
    </lineage>
</organism>
<dbReference type="GO" id="GO:0030435">
    <property type="term" value="P:sporulation resulting in formation of a cellular spore"/>
    <property type="evidence" value="ECO:0007669"/>
    <property type="project" value="UniProtKB-KW"/>
</dbReference>
<protein>
    <recommendedName>
        <fullName evidence="1">Cell pattern formation-associated protein stuA</fullName>
    </recommendedName>
    <alternativeName>
        <fullName evidence="4">Stunted protein A</fullName>
    </alternativeName>
</protein>
<reference evidence="7" key="2">
    <citation type="journal article" date="2023" name="IMA Fungus">
        <title>Comparative genomic study of the Penicillium genus elucidates a diverse pangenome and 15 lateral gene transfer events.</title>
        <authorList>
            <person name="Petersen C."/>
            <person name="Sorensen T."/>
            <person name="Nielsen M.R."/>
            <person name="Sondergaard T.E."/>
            <person name="Sorensen J.L."/>
            <person name="Fitzpatrick D.A."/>
            <person name="Frisvad J.C."/>
            <person name="Nielsen K.L."/>
        </authorList>
    </citation>
    <scope>NUCLEOTIDE SEQUENCE</scope>
    <source>
        <strain evidence="7">IBT 29864</strain>
    </source>
</reference>
<comment type="caution">
    <text evidence="7">The sequence shown here is derived from an EMBL/GenBank/DDBJ whole genome shotgun (WGS) entry which is preliminary data.</text>
</comment>
<evidence type="ECO:0000313" key="8">
    <source>
        <dbReference type="Proteomes" id="UP001147782"/>
    </source>
</evidence>
<dbReference type="GO" id="GO:1990862">
    <property type="term" value="C:nuclear membrane complex Bqt3-Bqt4"/>
    <property type="evidence" value="ECO:0007669"/>
    <property type="project" value="InterPro"/>
</dbReference>
<proteinExistence type="predicted"/>
<accession>A0A9W9S2K4</accession>
<feature type="compositionally biased region" description="Basic and acidic residues" evidence="5">
    <location>
        <begin position="341"/>
        <end position="369"/>
    </location>
</feature>
<keyword evidence="3" id="KW-0183">Conidiation</keyword>
<dbReference type="GO" id="GO:0003677">
    <property type="term" value="F:DNA binding"/>
    <property type="evidence" value="ECO:0007669"/>
    <property type="project" value="InterPro"/>
</dbReference>
<dbReference type="GO" id="GO:0070197">
    <property type="term" value="P:meiotic attachment of telomere to nuclear envelope"/>
    <property type="evidence" value="ECO:0007669"/>
    <property type="project" value="InterPro"/>
</dbReference>
<sequence>MSRSLPKKNNPLILTDAAPPCKFQPEARVVARPRMYPLAPSCRAPETPSPQSLIHLLLLLATADEDLLARRRLGKTNLSVKPTQIGTSNATKPENLGLFEYAHLRAPLPKDLQGSEIFPSHTPAQHPETYFLMRRSKDGFVSATGMFKIAFPWAKTEEEKNEREYLKSREYTSQEEVAGNVWISPEFALELSREYKMYDWVRALLDPTDIVQSPTSAKKQITPPPKFELPMDEPTSLRRSRRSVSPSKKSTSPRKSRTARSAKDVLSTPSTAAANSNLQEALEITASMEATTNSPIRPVAVEEVEVKEVTVQGSPEKKKGRKSKKAAAETEEAKEEEEEDQKDKKKAEKKEKKKTEKTEKKKKDTKAETEIEVSPAAPVTDDTPKTTLTLDMPILLPEVPSAAETQEMIAKAKEMVEDAIMSQADGTAPESSSVKVTKKRKPVEEDEDEETAAEAAQRAKKAKVLEEKLKRERVRNRALFGVSAAFALAASIPYFF</sequence>
<keyword evidence="2" id="KW-0749">Sporulation</keyword>
<feature type="domain" description="HTH APSES-type" evidence="6">
    <location>
        <begin position="107"/>
        <end position="219"/>
    </location>
</feature>
<dbReference type="RefSeq" id="XP_056555346.1">
    <property type="nucleotide sequence ID" value="XM_056699933.1"/>
</dbReference>
<feature type="region of interest" description="Disordered" evidence="5">
    <location>
        <begin position="213"/>
        <end position="274"/>
    </location>
</feature>
<dbReference type="SUPFAM" id="SSF54616">
    <property type="entry name" value="DNA-binding domain of Mlu1-box binding protein MBP1"/>
    <property type="match status" value="1"/>
</dbReference>
<dbReference type="PANTHER" id="PTHR38044">
    <property type="entry name" value="BOUQUET FORMATION PROTEIN 4"/>
    <property type="match status" value="1"/>
</dbReference>
<evidence type="ECO:0000256" key="2">
    <source>
        <dbReference type="ARBA" id="ARBA00022969"/>
    </source>
</evidence>
<dbReference type="FunFam" id="3.10.260.10:FF:000002">
    <property type="entry name" value="APSES transcription factor, putative"/>
    <property type="match status" value="1"/>
</dbReference>
<reference evidence="7" key="1">
    <citation type="submission" date="2022-11" db="EMBL/GenBank/DDBJ databases">
        <authorList>
            <person name="Petersen C."/>
        </authorList>
    </citation>
    <scope>NUCLEOTIDE SEQUENCE</scope>
    <source>
        <strain evidence="7">IBT 29864</strain>
    </source>
</reference>
<dbReference type="GeneID" id="81439112"/>
<feature type="compositionally biased region" description="Basic residues" evidence="5">
    <location>
        <begin position="251"/>
        <end position="260"/>
    </location>
</feature>
<dbReference type="Gene3D" id="3.10.260.10">
    <property type="entry name" value="Transcription regulator HTH, APSES-type DNA-binding domain"/>
    <property type="match status" value="1"/>
</dbReference>
<dbReference type="AlphaFoldDB" id="A0A9W9S2K4"/>
<dbReference type="PROSITE" id="PS51299">
    <property type="entry name" value="HTH_APSES"/>
    <property type="match status" value="1"/>
</dbReference>
<evidence type="ECO:0000259" key="6">
    <source>
        <dbReference type="PROSITE" id="PS51299"/>
    </source>
</evidence>
<feature type="region of interest" description="Disordered" evidence="5">
    <location>
        <begin position="308"/>
        <end position="386"/>
    </location>
</feature>
<dbReference type="Proteomes" id="UP001147782">
    <property type="component" value="Unassembled WGS sequence"/>
</dbReference>
<dbReference type="OrthoDB" id="5346159at2759"/>
<evidence type="ECO:0000313" key="7">
    <source>
        <dbReference type="EMBL" id="KAJ5370912.1"/>
    </source>
</evidence>